<accession>A0A4Y2I8Y2</accession>
<keyword evidence="2" id="KW-1185">Reference proteome</keyword>
<proteinExistence type="predicted"/>
<dbReference type="AlphaFoldDB" id="A0A4Y2I8Y2"/>
<dbReference type="Proteomes" id="UP000499080">
    <property type="component" value="Unassembled WGS sequence"/>
</dbReference>
<protein>
    <submittedName>
        <fullName evidence="1">Uncharacterized protein</fullName>
    </submittedName>
</protein>
<evidence type="ECO:0000313" key="2">
    <source>
        <dbReference type="Proteomes" id="UP000499080"/>
    </source>
</evidence>
<dbReference type="EMBL" id="BGPR01002446">
    <property type="protein sequence ID" value="GBM73556.1"/>
    <property type="molecule type" value="Genomic_DNA"/>
</dbReference>
<sequence length="93" mass="10299">MAESHLRLTHFTRNTGRTSLWILPPFVPSAVHPHALATAPAGVFFSCLHGFDHHDFFRQLISAPPHLSATVFLRSLHGAKAHLVIVLTPLSFQ</sequence>
<reference evidence="1 2" key="1">
    <citation type="journal article" date="2019" name="Sci. Rep.">
        <title>Orb-weaving spider Araneus ventricosus genome elucidates the spidroin gene catalogue.</title>
        <authorList>
            <person name="Kono N."/>
            <person name="Nakamura H."/>
            <person name="Ohtoshi R."/>
            <person name="Moran D.A.P."/>
            <person name="Shinohara A."/>
            <person name="Yoshida Y."/>
            <person name="Fujiwara M."/>
            <person name="Mori M."/>
            <person name="Tomita M."/>
            <person name="Arakawa K."/>
        </authorList>
    </citation>
    <scope>NUCLEOTIDE SEQUENCE [LARGE SCALE GENOMIC DNA]</scope>
</reference>
<comment type="caution">
    <text evidence="1">The sequence shown here is derived from an EMBL/GenBank/DDBJ whole genome shotgun (WGS) entry which is preliminary data.</text>
</comment>
<evidence type="ECO:0000313" key="1">
    <source>
        <dbReference type="EMBL" id="GBM73556.1"/>
    </source>
</evidence>
<organism evidence="1 2">
    <name type="scientific">Araneus ventricosus</name>
    <name type="common">Orbweaver spider</name>
    <name type="synonym">Epeira ventricosa</name>
    <dbReference type="NCBI Taxonomy" id="182803"/>
    <lineage>
        <taxon>Eukaryota</taxon>
        <taxon>Metazoa</taxon>
        <taxon>Ecdysozoa</taxon>
        <taxon>Arthropoda</taxon>
        <taxon>Chelicerata</taxon>
        <taxon>Arachnida</taxon>
        <taxon>Araneae</taxon>
        <taxon>Araneomorphae</taxon>
        <taxon>Entelegynae</taxon>
        <taxon>Araneoidea</taxon>
        <taxon>Araneidae</taxon>
        <taxon>Araneus</taxon>
    </lineage>
</organism>
<gene>
    <name evidence="1" type="ORF">AVEN_98788_1</name>
</gene>
<name>A0A4Y2I8Y2_ARAVE</name>